<dbReference type="InterPro" id="IPR002525">
    <property type="entry name" value="Transp_IS110-like_N"/>
</dbReference>
<keyword evidence="3" id="KW-1185">Reference proteome</keyword>
<evidence type="ECO:0000313" key="3">
    <source>
        <dbReference type="Proteomes" id="UP000029095"/>
    </source>
</evidence>
<dbReference type="Pfam" id="PF01548">
    <property type="entry name" value="DEDD_Tnp_IS110"/>
    <property type="match status" value="1"/>
</dbReference>
<dbReference type="EMBL" id="JNFQ01000006">
    <property type="protein sequence ID" value="KFG71517.1"/>
    <property type="molecule type" value="Genomic_DNA"/>
</dbReference>
<dbReference type="GO" id="GO:0004803">
    <property type="term" value="F:transposase activity"/>
    <property type="evidence" value="ECO:0007669"/>
    <property type="project" value="InterPro"/>
</dbReference>
<evidence type="ECO:0000259" key="1">
    <source>
        <dbReference type="Pfam" id="PF01548"/>
    </source>
</evidence>
<accession>A0A086MRJ9</accession>
<reference evidence="2 3" key="1">
    <citation type="submission" date="2014-05" db="EMBL/GenBank/DDBJ databases">
        <title>Complete genome sequence of the Streptomyces mutabilis TRM45540.</title>
        <authorList>
            <person name="Luo X."/>
            <person name="Zhang L."/>
        </authorList>
    </citation>
    <scope>NUCLEOTIDE SEQUENCE [LARGE SCALE GENOMIC DNA]</scope>
    <source>
        <strain evidence="2 3">TRM45540</strain>
    </source>
</reference>
<organism evidence="2 3">
    <name type="scientific">Streptomyces mutabilis</name>
    <dbReference type="NCBI Taxonomy" id="67332"/>
    <lineage>
        <taxon>Bacteria</taxon>
        <taxon>Bacillati</taxon>
        <taxon>Actinomycetota</taxon>
        <taxon>Actinomycetes</taxon>
        <taxon>Kitasatosporales</taxon>
        <taxon>Streptomycetaceae</taxon>
        <taxon>Streptomyces</taxon>
    </lineage>
</organism>
<comment type="caution">
    <text evidence="2">The sequence shown here is derived from an EMBL/GenBank/DDBJ whole genome shotgun (WGS) entry which is preliminary data.</text>
</comment>
<dbReference type="AlphaFoldDB" id="A0A086MRJ9"/>
<feature type="domain" description="Transposase IS110-like N-terminal" evidence="1">
    <location>
        <begin position="3"/>
        <end position="58"/>
    </location>
</feature>
<dbReference type="STRING" id="1915400.FM21_32420"/>
<dbReference type="GO" id="GO:0006313">
    <property type="term" value="P:DNA transposition"/>
    <property type="evidence" value="ECO:0007669"/>
    <property type="project" value="InterPro"/>
</dbReference>
<proteinExistence type="predicted"/>
<dbReference type="GO" id="GO:0003677">
    <property type="term" value="F:DNA binding"/>
    <property type="evidence" value="ECO:0007669"/>
    <property type="project" value="InterPro"/>
</dbReference>
<evidence type="ECO:0000313" key="2">
    <source>
        <dbReference type="EMBL" id="KFG71517.1"/>
    </source>
</evidence>
<dbReference type="Proteomes" id="UP000029095">
    <property type="component" value="Unassembled WGS sequence"/>
</dbReference>
<sequence>MRAVSDRLPVRFGSVAVGVDQPASIGALPLMVAREAGCQVASLPGLAMRRLADHHPGEVETGA</sequence>
<gene>
    <name evidence="2" type="ORF">FM21_32420</name>
</gene>
<name>A0A086MRJ9_9ACTN</name>
<dbReference type="HOGENOM" id="CLU_2884076_0_0_11"/>
<protein>
    <recommendedName>
        <fullName evidence="1">Transposase IS110-like N-terminal domain-containing protein</fullName>
    </recommendedName>
</protein>